<protein>
    <recommendedName>
        <fullName evidence="2">Lysozyme inhibitor LprI-like N-terminal domain-containing protein</fullName>
    </recommendedName>
</protein>
<dbReference type="EMBL" id="PQLX01000003">
    <property type="protein sequence ID" value="POU65765.1"/>
    <property type="molecule type" value="Genomic_DNA"/>
</dbReference>
<feature type="domain" description="Lysozyme inhibitor LprI-like N-terminal" evidence="2">
    <location>
        <begin position="22"/>
        <end position="112"/>
    </location>
</feature>
<keyword evidence="1" id="KW-0732">Signal</keyword>
<accession>A0A2S4RYD5</accession>
<dbReference type="AlphaFoldDB" id="A0A2S4RYD5"/>
<organism evidence="3 4">
    <name type="scientific">Citrobacter amalonaticus</name>
    <dbReference type="NCBI Taxonomy" id="35703"/>
    <lineage>
        <taxon>Bacteria</taxon>
        <taxon>Pseudomonadati</taxon>
        <taxon>Pseudomonadota</taxon>
        <taxon>Gammaproteobacteria</taxon>
        <taxon>Enterobacterales</taxon>
        <taxon>Enterobacteriaceae</taxon>
        <taxon>Citrobacter</taxon>
    </lineage>
</organism>
<dbReference type="OrthoDB" id="7340239at2"/>
<sequence length="131" mass="13849">MKRIVLTCAALLLSGQALADDCANASTQTEMNTCAAAQYQAADKKLNATYQSALKRAAPPQRELLKKAQIAWIALRDADCALISSGTEGGSVQPTIASQCMTDKTDEREAFLASLLQCEEGDLSCPLPPAS</sequence>
<dbReference type="PANTHER" id="PTHR39176:SF1">
    <property type="entry name" value="PERIPLASMIC PROTEIN"/>
    <property type="match status" value="1"/>
</dbReference>
<evidence type="ECO:0000259" key="2">
    <source>
        <dbReference type="Pfam" id="PF07007"/>
    </source>
</evidence>
<dbReference type="InterPro" id="IPR009739">
    <property type="entry name" value="LprI-like_N"/>
</dbReference>
<dbReference type="RefSeq" id="WP_103776022.1">
    <property type="nucleotide sequence ID" value="NZ_PQLX01000003.1"/>
</dbReference>
<dbReference type="Proteomes" id="UP000237003">
    <property type="component" value="Unassembled WGS sequence"/>
</dbReference>
<dbReference type="PANTHER" id="PTHR39176">
    <property type="entry name" value="PERIPLASMIC PROTEIN-RELATED"/>
    <property type="match status" value="1"/>
</dbReference>
<dbReference type="Gene3D" id="1.20.1270.180">
    <property type="match status" value="1"/>
</dbReference>
<evidence type="ECO:0000256" key="1">
    <source>
        <dbReference type="SAM" id="SignalP"/>
    </source>
</evidence>
<comment type="caution">
    <text evidence="3">The sequence shown here is derived from an EMBL/GenBank/DDBJ whole genome shotgun (WGS) entry which is preliminary data.</text>
</comment>
<reference evidence="3 4" key="1">
    <citation type="submission" date="2018-01" db="EMBL/GenBank/DDBJ databases">
        <title>Complete genome sequences of 14 Citrobacter spp. isolated from plant in Canada.</title>
        <authorList>
            <person name="Bhandare S.G."/>
            <person name="Colavecchio A."/>
            <person name="Jeukens J."/>
            <person name="Emond-Rheault J.-G."/>
            <person name="Freschi L."/>
            <person name="Hamel J."/>
            <person name="Kukavica-Ibrulj I."/>
            <person name="Levesque R."/>
            <person name="Goodridge L."/>
        </authorList>
    </citation>
    <scope>NUCLEOTIDE SEQUENCE [LARGE SCALE GENOMIC DNA]</scope>
    <source>
        <strain evidence="3 4">S1285</strain>
    </source>
</reference>
<dbReference type="STRING" id="35703.AL524_17220"/>
<feature type="chain" id="PRO_5015523911" description="Lysozyme inhibitor LprI-like N-terminal domain-containing protein" evidence="1">
    <location>
        <begin position="20"/>
        <end position="131"/>
    </location>
</feature>
<evidence type="ECO:0000313" key="3">
    <source>
        <dbReference type="EMBL" id="POU65765.1"/>
    </source>
</evidence>
<gene>
    <name evidence="3" type="ORF">C3430_10695</name>
</gene>
<evidence type="ECO:0000313" key="4">
    <source>
        <dbReference type="Proteomes" id="UP000237003"/>
    </source>
</evidence>
<feature type="signal peptide" evidence="1">
    <location>
        <begin position="1"/>
        <end position="19"/>
    </location>
</feature>
<name>A0A2S4RYD5_CITAM</name>
<dbReference type="Pfam" id="PF07007">
    <property type="entry name" value="LprI"/>
    <property type="match status" value="1"/>
</dbReference>
<proteinExistence type="predicted"/>